<organism evidence="1 2">
    <name type="scientific">Melanopsichium pennsylvanicum</name>
    <dbReference type="NCBI Taxonomy" id="63383"/>
    <lineage>
        <taxon>Eukaryota</taxon>
        <taxon>Fungi</taxon>
        <taxon>Dikarya</taxon>
        <taxon>Basidiomycota</taxon>
        <taxon>Ustilaginomycotina</taxon>
        <taxon>Ustilaginomycetes</taxon>
        <taxon>Ustilaginales</taxon>
        <taxon>Ustilaginaceae</taxon>
        <taxon>Melanopsichium</taxon>
    </lineage>
</organism>
<proteinExistence type="predicted"/>
<evidence type="ECO:0000313" key="2">
    <source>
        <dbReference type="Proteomes" id="UP001294444"/>
    </source>
</evidence>
<keyword evidence="2" id="KW-1185">Reference proteome</keyword>
<sequence length="102" mass="11475">MDAAGCQRSRARDPNSCEKARLAGFQYRRESRKWQSLDGYRLTAGDTPYRGNAASLDGVLGRRECHDVNGILLVAGLDLSCCCRWRYEGLVVVPGPRLRFRL</sequence>
<reference evidence="1" key="1">
    <citation type="submission" date="2023-10" db="EMBL/GenBank/DDBJ databases">
        <authorList>
            <person name="Guldener U."/>
        </authorList>
    </citation>
    <scope>NUCLEOTIDE SEQUENCE</scope>
    <source>
        <strain evidence="1">Mp4</strain>
    </source>
</reference>
<gene>
    <name evidence="1" type="ORF">MEPE_04141</name>
</gene>
<dbReference type="AlphaFoldDB" id="A0AAJ4XNF6"/>
<dbReference type="EMBL" id="OAPG01000010">
    <property type="protein sequence ID" value="SNX85432.1"/>
    <property type="molecule type" value="Genomic_DNA"/>
</dbReference>
<accession>A0AAJ4XNF6</accession>
<protein>
    <submittedName>
        <fullName evidence="1">Uncharacterized protein</fullName>
    </submittedName>
</protein>
<dbReference type="Proteomes" id="UP001294444">
    <property type="component" value="Unassembled WGS sequence"/>
</dbReference>
<evidence type="ECO:0000313" key="1">
    <source>
        <dbReference type="EMBL" id="SNX85432.1"/>
    </source>
</evidence>
<comment type="caution">
    <text evidence="1">The sequence shown here is derived from an EMBL/GenBank/DDBJ whole genome shotgun (WGS) entry which is preliminary data.</text>
</comment>
<name>A0AAJ4XNF6_9BASI</name>